<organism evidence="1">
    <name type="scientific">hydrothermal vent metagenome</name>
    <dbReference type="NCBI Taxonomy" id="652676"/>
    <lineage>
        <taxon>unclassified sequences</taxon>
        <taxon>metagenomes</taxon>
        <taxon>ecological metagenomes</taxon>
    </lineage>
</organism>
<protein>
    <submittedName>
        <fullName evidence="1">Uncharacterized protein</fullName>
    </submittedName>
</protein>
<reference evidence="1" key="1">
    <citation type="submission" date="2018-06" db="EMBL/GenBank/DDBJ databases">
        <authorList>
            <person name="Zhirakovskaya E."/>
        </authorList>
    </citation>
    <scope>NUCLEOTIDE SEQUENCE</scope>
</reference>
<dbReference type="SUPFAM" id="SSF159006">
    <property type="entry name" value="YopX-like"/>
    <property type="match status" value="1"/>
</dbReference>
<accession>A0A3B0US07</accession>
<dbReference type="Gene3D" id="2.30.30.290">
    <property type="entry name" value="YopX-like domains"/>
    <property type="match status" value="1"/>
</dbReference>
<gene>
    <name evidence="1" type="ORF">MNBD_BACTEROID06-501</name>
</gene>
<evidence type="ECO:0000313" key="1">
    <source>
        <dbReference type="EMBL" id="VAW28037.1"/>
    </source>
</evidence>
<name>A0A3B0US07_9ZZZZ</name>
<sequence>MLYVCTSQRFCKFIFLIMLDKLGKEIYDGDVLLSNGENKFRVIWSNETNAWHLEEKGKLKPFNTNFIATTTRLYNFYEKS</sequence>
<dbReference type="InterPro" id="IPR023385">
    <property type="entry name" value="YopX-like_C"/>
</dbReference>
<dbReference type="EMBL" id="UOES01000339">
    <property type="protein sequence ID" value="VAW28037.1"/>
    <property type="molecule type" value="Genomic_DNA"/>
</dbReference>
<dbReference type="AlphaFoldDB" id="A0A3B0US07"/>
<proteinExistence type="predicted"/>